<dbReference type="RefSeq" id="WP_269443968.1">
    <property type="nucleotide sequence ID" value="NZ_CP097463.1"/>
</dbReference>
<gene>
    <name evidence="3" type="ORF">M6B22_01360</name>
</gene>
<dbReference type="SUPFAM" id="SSF54106">
    <property type="entry name" value="LysM domain"/>
    <property type="match status" value="1"/>
</dbReference>
<dbReference type="Gene3D" id="3.10.350.10">
    <property type="entry name" value="LysM domain"/>
    <property type="match status" value="1"/>
</dbReference>
<evidence type="ECO:0000313" key="3">
    <source>
        <dbReference type="EMBL" id="WAX57428.1"/>
    </source>
</evidence>
<dbReference type="EMBL" id="CP097463">
    <property type="protein sequence ID" value="WAX57428.1"/>
    <property type="molecule type" value="Genomic_DNA"/>
</dbReference>
<reference evidence="3" key="1">
    <citation type="submission" date="2022-05" db="EMBL/GenBank/DDBJ databases">
        <title>Jatrophihabitans sp. SB3-54 whole genome sequence.</title>
        <authorList>
            <person name="Suh M.K."/>
            <person name="Eom M.K."/>
            <person name="Kim J.S."/>
            <person name="Kim H.S."/>
            <person name="Do H.E."/>
            <person name="Shin Y.K."/>
            <person name="Lee J.-S."/>
        </authorList>
    </citation>
    <scope>NUCLEOTIDE SEQUENCE</scope>
    <source>
        <strain evidence="3">SB3-54</strain>
    </source>
</reference>
<evidence type="ECO:0000256" key="1">
    <source>
        <dbReference type="SAM" id="Phobius"/>
    </source>
</evidence>
<keyword evidence="1" id="KW-1133">Transmembrane helix</keyword>
<dbReference type="InterPro" id="IPR018392">
    <property type="entry name" value="LysM"/>
</dbReference>
<feature type="domain" description="LysM" evidence="2">
    <location>
        <begin position="90"/>
        <end position="139"/>
    </location>
</feature>
<proteinExistence type="predicted"/>
<protein>
    <submittedName>
        <fullName evidence="3">LysM peptidoglycan-binding domain-containing protein</fullName>
    </submittedName>
</protein>
<accession>A0ABY7JXZ4</accession>
<sequence>MSVATEFAPVFAPVAYVPEPARRQAGPPRPDATVHVLHRPADPAGAPPLRLTRRGVLVLSAAVASLAGVLVWLAALSAPAATPARASVPATVTVQDGDTLWSIAGQVAPDRDPRAEVDQLLRLNHLGGVALTPGQVLRTR</sequence>
<dbReference type="InterPro" id="IPR036779">
    <property type="entry name" value="LysM_dom_sf"/>
</dbReference>
<organism evidence="3 4">
    <name type="scientific">Jatrophihabitans cynanchi</name>
    <dbReference type="NCBI Taxonomy" id="2944128"/>
    <lineage>
        <taxon>Bacteria</taxon>
        <taxon>Bacillati</taxon>
        <taxon>Actinomycetota</taxon>
        <taxon>Actinomycetes</taxon>
        <taxon>Jatrophihabitantales</taxon>
        <taxon>Jatrophihabitantaceae</taxon>
        <taxon>Jatrophihabitans</taxon>
    </lineage>
</organism>
<keyword evidence="1" id="KW-0812">Transmembrane</keyword>
<keyword evidence="1" id="KW-0472">Membrane</keyword>
<dbReference type="PROSITE" id="PS51782">
    <property type="entry name" value="LYSM"/>
    <property type="match status" value="1"/>
</dbReference>
<name>A0ABY7JXZ4_9ACTN</name>
<evidence type="ECO:0000313" key="4">
    <source>
        <dbReference type="Proteomes" id="UP001164693"/>
    </source>
</evidence>
<dbReference type="Proteomes" id="UP001164693">
    <property type="component" value="Chromosome"/>
</dbReference>
<dbReference type="Pfam" id="PF01476">
    <property type="entry name" value="LysM"/>
    <property type="match status" value="1"/>
</dbReference>
<keyword evidence="4" id="KW-1185">Reference proteome</keyword>
<dbReference type="SMART" id="SM00257">
    <property type="entry name" value="LysM"/>
    <property type="match status" value="1"/>
</dbReference>
<dbReference type="CDD" id="cd00118">
    <property type="entry name" value="LysM"/>
    <property type="match status" value="1"/>
</dbReference>
<feature type="transmembrane region" description="Helical" evidence="1">
    <location>
        <begin position="56"/>
        <end position="75"/>
    </location>
</feature>
<evidence type="ECO:0000259" key="2">
    <source>
        <dbReference type="PROSITE" id="PS51782"/>
    </source>
</evidence>